<organism evidence="1 2">
    <name type="scientific">Chlamydomonas eustigma</name>
    <dbReference type="NCBI Taxonomy" id="1157962"/>
    <lineage>
        <taxon>Eukaryota</taxon>
        <taxon>Viridiplantae</taxon>
        <taxon>Chlorophyta</taxon>
        <taxon>core chlorophytes</taxon>
        <taxon>Chlorophyceae</taxon>
        <taxon>CS clade</taxon>
        <taxon>Chlamydomonadales</taxon>
        <taxon>Chlamydomonadaceae</taxon>
        <taxon>Chlamydomonas</taxon>
    </lineage>
</organism>
<proteinExistence type="predicted"/>
<evidence type="ECO:0000313" key="2">
    <source>
        <dbReference type="Proteomes" id="UP000232323"/>
    </source>
</evidence>
<dbReference type="Proteomes" id="UP000232323">
    <property type="component" value="Unassembled WGS sequence"/>
</dbReference>
<dbReference type="AlphaFoldDB" id="A0A250WWG2"/>
<comment type="caution">
    <text evidence="1">The sequence shown here is derived from an EMBL/GenBank/DDBJ whole genome shotgun (WGS) entry which is preliminary data.</text>
</comment>
<keyword evidence="2" id="KW-1185">Reference proteome</keyword>
<reference evidence="1 2" key="1">
    <citation type="submission" date="2017-08" db="EMBL/GenBank/DDBJ databases">
        <title>Acidophilic green algal genome provides insights into adaptation to an acidic environment.</title>
        <authorList>
            <person name="Hirooka S."/>
            <person name="Hirose Y."/>
            <person name="Kanesaki Y."/>
            <person name="Higuchi S."/>
            <person name="Fujiwara T."/>
            <person name="Onuma R."/>
            <person name="Era A."/>
            <person name="Ohbayashi R."/>
            <person name="Uzuka A."/>
            <person name="Nozaki H."/>
            <person name="Yoshikawa H."/>
            <person name="Miyagishima S.Y."/>
        </authorList>
    </citation>
    <scope>NUCLEOTIDE SEQUENCE [LARGE SCALE GENOMIC DNA]</scope>
    <source>
        <strain evidence="1 2">NIES-2499</strain>
    </source>
</reference>
<accession>A0A250WWG2</accession>
<gene>
    <name evidence="1" type="ORF">CEUSTIGMA_g2579.t1</name>
</gene>
<sequence length="160" mass="17978">MNIRNRRRFKRNESSVVTVRNILGALCIYSFTCGNSEEFKDFNFTKGQHTHAGYGEFALKSQAPGSTKVLSVECELPARPLQGQDLHLSISIGYSYERNGTLLKDEEIEALYFLYQVNYNAVVTEGVDTKANSNGTFHATIPQGEFIAGDMIRWQAKVMV</sequence>
<protein>
    <submittedName>
        <fullName evidence="1">Uncharacterized protein</fullName>
    </submittedName>
</protein>
<name>A0A250WWG2_9CHLO</name>
<dbReference type="EMBL" id="BEGY01000010">
    <property type="protein sequence ID" value="GAX75135.1"/>
    <property type="molecule type" value="Genomic_DNA"/>
</dbReference>
<evidence type="ECO:0000313" key="1">
    <source>
        <dbReference type="EMBL" id="GAX75135.1"/>
    </source>
</evidence>